<sequence length="86" mass="9566">MATSHSLGEKILVKLIRFYQLAISPMIGPRCRFTPTCSCYGIEAIKTHGALKGSWLTLKRILKCHPLSKGGYDPVPPKINNNVEKK</sequence>
<dbReference type="NCBIfam" id="TIGR00278">
    <property type="entry name" value="membrane protein insertion efficiency factor YidD"/>
    <property type="match status" value="1"/>
</dbReference>
<keyword evidence="1" id="KW-0472">Membrane</keyword>
<gene>
    <name evidence="2" type="ORF">SAMN02910354_01599</name>
</gene>
<dbReference type="PANTHER" id="PTHR33383">
    <property type="entry name" value="MEMBRANE PROTEIN INSERTION EFFICIENCY FACTOR-RELATED"/>
    <property type="match status" value="1"/>
</dbReference>
<dbReference type="EMBL" id="FMUQ01000012">
    <property type="protein sequence ID" value="SCY13565.1"/>
    <property type="molecule type" value="Genomic_DNA"/>
</dbReference>
<evidence type="ECO:0000313" key="3">
    <source>
        <dbReference type="Proteomes" id="UP000199588"/>
    </source>
</evidence>
<dbReference type="SMART" id="SM01234">
    <property type="entry name" value="Haemolytic"/>
    <property type="match status" value="1"/>
</dbReference>
<comment type="subcellular location">
    <subcellularLocation>
        <location evidence="1">Cell membrane</location>
        <topology evidence="1">Peripheral membrane protein</topology>
        <orientation evidence="1">Cytoplasmic side</orientation>
    </subcellularLocation>
</comment>
<dbReference type="Pfam" id="PF01809">
    <property type="entry name" value="YidD"/>
    <property type="match status" value="1"/>
</dbReference>
<reference evidence="2 3" key="1">
    <citation type="submission" date="2016-10" db="EMBL/GenBank/DDBJ databases">
        <authorList>
            <person name="Varghese N."/>
            <person name="Submissions S."/>
        </authorList>
    </citation>
    <scope>NUCLEOTIDE SEQUENCE [LARGE SCALE GENOMIC DNA]</scope>
    <source>
        <strain evidence="2 3">DSM 22022</strain>
    </source>
</reference>
<accession>A0A1G5DFT1</accession>
<comment type="similarity">
    <text evidence="1">Belongs to the UPF0161 family.</text>
</comment>
<comment type="caution">
    <text evidence="2">The sequence shown here is derived from an EMBL/GenBank/DDBJ whole genome shotgun (WGS) entry which is preliminary data.</text>
</comment>
<evidence type="ECO:0000313" key="2">
    <source>
        <dbReference type="EMBL" id="SCY13565.1"/>
    </source>
</evidence>
<name>A0A1G5DFT1_9PAST</name>
<dbReference type="HAMAP" id="MF_00386">
    <property type="entry name" value="UPF0161_YidD"/>
    <property type="match status" value="1"/>
</dbReference>
<dbReference type="PANTHER" id="PTHR33383:SF1">
    <property type="entry name" value="MEMBRANE PROTEIN INSERTION EFFICIENCY FACTOR-RELATED"/>
    <property type="match status" value="1"/>
</dbReference>
<organism evidence="2 3">
    <name type="scientific">Basfia succiniciproducens</name>
    <dbReference type="NCBI Taxonomy" id="653940"/>
    <lineage>
        <taxon>Bacteria</taxon>
        <taxon>Pseudomonadati</taxon>
        <taxon>Pseudomonadota</taxon>
        <taxon>Gammaproteobacteria</taxon>
        <taxon>Pasteurellales</taxon>
        <taxon>Pasteurellaceae</taxon>
        <taxon>Basfia</taxon>
    </lineage>
</organism>
<dbReference type="RefSeq" id="WP_083754305.1">
    <property type="nucleotide sequence ID" value="NZ_CP015031.1"/>
</dbReference>
<dbReference type="InterPro" id="IPR002696">
    <property type="entry name" value="Membr_insert_effic_factor_YidD"/>
</dbReference>
<evidence type="ECO:0000256" key="1">
    <source>
        <dbReference type="HAMAP-Rule" id="MF_00386"/>
    </source>
</evidence>
<comment type="function">
    <text evidence="1">Could be involved in insertion of integral membrane proteins into the membrane.</text>
</comment>
<keyword evidence="1" id="KW-1003">Cell membrane</keyword>
<protein>
    <recommendedName>
        <fullName evidence="1">Putative membrane protein insertion efficiency factor</fullName>
    </recommendedName>
</protein>
<dbReference type="Proteomes" id="UP000199588">
    <property type="component" value="Unassembled WGS sequence"/>
</dbReference>
<keyword evidence="3" id="KW-1185">Reference proteome</keyword>
<proteinExistence type="inferred from homology"/>